<reference evidence="7" key="1">
    <citation type="journal article" date="2012" name="Proc. Natl. Acad. Sci. U.S.A.">
        <title>Antigenic diversity is generated by distinct evolutionary mechanisms in African trypanosome species.</title>
        <authorList>
            <person name="Jackson A.P."/>
            <person name="Berry A."/>
            <person name="Aslett M."/>
            <person name="Allison H.C."/>
            <person name="Burton P."/>
            <person name="Vavrova-Anderson J."/>
            <person name="Brown R."/>
            <person name="Browne H."/>
            <person name="Corton N."/>
            <person name="Hauser H."/>
            <person name="Gamble J."/>
            <person name="Gilderthorp R."/>
            <person name="Marcello L."/>
            <person name="McQuillan J."/>
            <person name="Otto T.D."/>
            <person name="Quail M.A."/>
            <person name="Sanders M.J."/>
            <person name="van Tonder A."/>
            <person name="Ginger M.L."/>
            <person name="Field M.C."/>
            <person name="Barry J.D."/>
            <person name="Hertz-Fowler C."/>
            <person name="Berriman M."/>
        </authorList>
    </citation>
    <scope>NUCLEOTIDE SEQUENCE</scope>
    <source>
        <strain evidence="7">Y486</strain>
    </source>
</reference>
<dbReference type="GO" id="GO:0016020">
    <property type="term" value="C:membrane"/>
    <property type="evidence" value="ECO:0007669"/>
    <property type="project" value="UniProtKB-SubCell"/>
</dbReference>
<protein>
    <submittedName>
        <fullName evidence="7">Putative amino acid transporter</fullName>
    </submittedName>
</protein>
<evidence type="ECO:0000259" key="6">
    <source>
        <dbReference type="Pfam" id="PF01490"/>
    </source>
</evidence>
<organism evidence="7">
    <name type="scientific">Trypanosoma vivax (strain Y486)</name>
    <dbReference type="NCBI Taxonomy" id="1055687"/>
    <lineage>
        <taxon>Eukaryota</taxon>
        <taxon>Discoba</taxon>
        <taxon>Euglenozoa</taxon>
        <taxon>Kinetoplastea</taxon>
        <taxon>Metakinetoplastina</taxon>
        <taxon>Trypanosomatida</taxon>
        <taxon>Trypanosomatidae</taxon>
        <taxon>Trypanosoma</taxon>
        <taxon>Duttonella</taxon>
    </lineage>
</organism>
<sequence length="481" mass="52407">MDNSRGKRQEEVPRAAHDILRNGTELSEPASAETIVNSKESVIYRLSETRERKVECRCGMFRGCLAKVIPPGGLVSTTFNFASVCIGAGILGLPAAANATGLIMAVLYNMLFALFTTYSLYCIAVQMEKHNFRSMESMSFHLFGPNFRYVAAAIRFTNSFGSCIAFVISVGDVFRSIMRGGNVPEFFSSKSGTLVVTSLIWLFCMLPLCIPRSVNALRYISTLAISFIVYLVVVIVVHSSKNGLAENVKNIRLSGGPDDEQVHLFGTGNEALAGPSVFLFAFLCQINSYEIYWAMPERSVSRFTLSASIAIGLCCILYVTTSIFGYLDFAGKTKGSVLLLYYPTEEPVLMVGYIGLVVKLCASYALVGLAARNTFYHMVGWNLDTLQFWKHCICATLLATASLIFGLFIPNVNTAFGFVGSLSGALSGFVIPSLFMMYGGNWSLKTVGWFHYILTYAVLVVGVILVVVGTTATIYSAASSP</sequence>
<proteinExistence type="predicted"/>
<dbReference type="InterPro" id="IPR013057">
    <property type="entry name" value="AA_transpt_TM"/>
</dbReference>
<evidence type="ECO:0000256" key="2">
    <source>
        <dbReference type="ARBA" id="ARBA00022692"/>
    </source>
</evidence>
<dbReference type="PANTHER" id="PTHR22950:SF369">
    <property type="entry name" value="ACID TRANSPORTER 1, PUTATIVE-RELATED"/>
    <property type="match status" value="1"/>
</dbReference>
<evidence type="ECO:0000256" key="4">
    <source>
        <dbReference type="ARBA" id="ARBA00023136"/>
    </source>
</evidence>
<dbReference type="PANTHER" id="PTHR22950">
    <property type="entry name" value="AMINO ACID TRANSPORTER"/>
    <property type="match status" value="1"/>
</dbReference>
<name>G0TUS2_TRYVY</name>
<feature type="transmembrane region" description="Helical" evidence="5">
    <location>
        <begin position="146"/>
        <end position="171"/>
    </location>
</feature>
<keyword evidence="3 5" id="KW-1133">Transmembrane helix</keyword>
<feature type="transmembrane region" description="Helical" evidence="5">
    <location>
        <begin position="272"/>
        <end position="293"/>
    </location>
</feature>
<feature type="transmembrane region" description="Helical" evidence="5">
    <location>
        <begin position="72"/>
        <end position="96"/>
    </location>
</feature>
<dbReference type="GO" id="GO:0015179">
    <property type="term" value="F:L-amino acid transmembrane transporter activity"/>
    <property type="evidence" value="ECO:0007669"/>
    <property type="project" value="TreeGrafter"/>
</dbReference>
<feature type="transmembrane region" description="Helical" evidence="5">
    <location>
        <begin position="102"/>
        <end position="125"/>
    </location>
</feature>
<keyword evidence="4 5" id="KW-0472">Membrane</keyword>
<keyword evidence="2 5" id="KW-0812">Transmembrane</keyword>
<feature type="domain" description="Amino acid transporter transmembrane" evidence="6">
    <location>
        <begin position="73"/>
        <end position="474"/>
    </location>
</feature>
<feature type="transmembrane region" description="Helical" evidence="5">
    <location>
        <begin position="415"/>
        <end position="437"/>
    </location>
</feature>
<dbReference type="AlphaFoldDB" id="G0TUS2"/>
<comment type="subcellular location">
    <subcellularLocation>
        <location evidence="1">Membrane</location>
        <topology evidence="1">Multi-pass membrane protein</topology>
    </subcellularLocation>
</comment>
<feature type="transmembrane region" description="Helical" evidence="5">
    <location>
        <begin position="217"/>
        <end position="237"/>
    </location>
</feature>
<dbReference type="EMBL" id="HE573020">
    <property type="protein sequence ID" value="CCC47708.1"/>
    <property type="molecule type" value="Genomic_DNA"/>
</dbReference>
<evidence type="ECO:0000256" key="1">
    <source>
        <dbReference type="ARBA" id="ARBA00004141"/>
    </source>
</evidence>
<evidence type="ECO:0000313" key="7">
    <source>
        <dbReference type="EMBL" id="CCC47708.1"/>
    </source>
</evidence>
<feature type="transmembrane region" description="Helical" evidence="5">
    <location>
        <begin position="388"/>
        <end position="409"/>
    </location>
</feature>
<evidence type="ECO:0000256" key="5">
    <source>
        <dbReference type="SAM" id="Phobius"/>
    </source>
</evidence>
<evidence type="ECO:0000256" key="3">
    <source>
        <dbReference type="ARBA" id="ARBA00022989"/>
    </source>
</evidence>
<gene>
    <name evidence="7" type="ORF">TVY486_0403750</name>
</gene>
<dbReference type="VEuPathDB" id="TriTrypDB:TvY486_0403750"/>
<accession>G0TUS2</accession>
<feature type="transmembrane region" description="Helical" evidence="5">
    <location>
        <begin position="449"/>
        <end position="475"/>
    </location>
</feature>
<dbReference type="OMA" id="HIWSEIA"/>
<dbReference type="Pfam" id="PF01490">
    <property type="entry name" value="Aa_trans"/>
    <property type="match status" value="1"/>
</dbReference>
<feature type="transmembrane region" description="Helical" evidence="5">
    <location>
        <begin position="347"/>
        <end position="367"/>
    </location>
</feature>
<feature type="transmembrane region" description="Helical" evidence="5">
    <location>
        <begin position="191"/>
        <end position="210"/>
    </location>
</feature>
<feature type="transmembrane region" description="Helical" evidence="5">
    <location>
        <begin position="305"/>
        <end position="327"/>
    </location>
</feature>
<dbReference type="GO" id="GO:0005737">
    <property type="term" value="C:cytoplasm"/>
    <property type="evidence" value="ECO:0007669"/>
    <property type="project" value="TreeGrafter"/>
</dbReference>